<dbReference type="Proteomes" id="UP000236291">
    <property type="component" value="Unassembled WGS sequence"/>
</dbReference>
<accession>A0A2K3LYX7</accession>
<reference evidence="1 2" key="1">
    <citation type="journal article" date="2014" name="Am. J. Bot.">
        <title>Genome assembly and annotation for red clover (Trifolium pratense; Fabaceae).</title>
        <authorList>
            <person name="Istvanek J."/>
            <person name="Jaros M."/>
            <person name="Krenek A."/>
            <person name="Repkova J."/>
        </authorList>
    </citation>
    <scope>NUCLEOTIDE SEQUENCE [LARGE SCALE GENOMIC DNA]</scope>
    <source>
        <strain evidence="2">cv. Tatra</strain>
        <tissue evidence="1">Young leaves</tissue>
    </source>
</reference>
<evidence type="ECO:0000313" key="2">
    <source>
        <dbReference type="Proteomes" id="UP000236291"/>
    </source>
</evidence>
<gene>
    <name evidence="1" type="ORF">L195_g039792</name>
</gene>
<proteinExistence type="predicted"/>
<reference evidence="1 2" key="2">
    <citation type="journal article" date="2017" name="Front. Plant Sci.">
        <title>Gene Classification and Mining of Molecular Markers Useful in Red Clover (Trifolium pratense) Breeding.</title>
        <authorList>
            <person name="Istvanek J."/>
            <person name="Dluhosova J."/>
            <person name="Dluhos P."/>
            <person name="Patkova L."/>
            <person name="Nedelnik J."/>
            <person name="Repkova J."/>
        </authorList>
    </citation>
    <scope>NUCLEOTIDE SEQUENCE [LARGE SCALE GENOMIC DNA]</scope>
    <source>
        <strain evidence="2">cv. Tatra</strain>
        <tissue evidence="1">Young leaves</tissue>
    </source>
</reference>
<organism evidence="1 2">
    <name type="scientific">Trifolium pratense</name>
    <name type="common">Red clover</name>
    <dbReference type="NCBI Taxonomy" id="57577"/>
    <lineage>
        <taxon>Eukaryota</taxon>
        <taxon>Viridiplantae</taxon>
        <taxon>Streptophyta</taxon>
        <taxon>Embryophyta</taxon>
        <taxon>Tracheophyta</taxon>
        <taxon>Spermatophyta</taxon>
        <taxon>Magnoliopsida</taxon>
        <taxon>eudicotyledons</taxon>
        <taxon>Gunneridae</taxon>
        <taxon>Pentapetalae</taxon>
        <taxon>rosids</taxon>
        <taxon>fabids</taxon>
        <taxon>Fabales</taxon>
        <taxon>Fabaceae</taxon>
        <taxon>Papilionoideae</taxon>
        <taxon>50 kb inversion clade</taxon>
        <taxon>NPAAA clade</taxon>
        <taxon>Hologalegina</taxon>
        <taxon>IRL clade</taxon>
        <taxon>Trifolieae</taxon>
        <taxon>Trifolium</taxon>
    </lineage>
</organism>
<protein>
    <submittedName>
        <fullName evidence="1">Chlorophyll a-b binding protein</fullName>
    </submittedName>
</protein>
<name>A0A2K3LYX7_TRIPR</name>
<sequence length="53" mass="5384">MATQALVSSSSLTFAAEAVRQSFGARSLPSSIGSSRKGSFVVKATATPPVKVN</sequence>
<dbReference type="AlphaFoldDB" id="A0A2K3LYX7"/>
<evidence type="ECO:0000313" key="1">
    <source>
        <dbReference type="EMBL" id="PNX83744.1"/>
    </source>
</evidence>
<comment type="caution">
    <text evidence="1">The sequence shown here is derived from an EMBL/GenBank/DDBJ whole genome shotgun (WGS) entry which is preliminary data.</text>
</comment>
<dbReference type="EMBL" id="ASHM01044825">
    <property type="protein sequence ID" value="PNX83744.1"/>
    <property type="molecule type" value="Genomic_DNA"/>
</dbReference>
<dbReference type="ExpressionAtlas" id="A0A2K3LYX7">
    <property type="expression patterns" value="baseline"/>
</dbReference>